<proteinExistence type="predicted"/>
<comment type="caution">
    <text evidence="1">The sequence shown here is derived from an EMBL/GenBank/DDBJ whole genome shotgun (WGS) entry which is preliminary data.</text>
</comment>
<evidence type="ECO:0000313" key="1">
    <source>
        <dbReference type="EMBL" id="CAF4334801.1"/>
    </source>
</evidence>
<protein>
    <submittedName>
        <fullName evidence="1">Uncharacterized protein</fullName>
    </submittedName>
</protein>
<accession>A0A820K623</accession>
<gene>
    <name evidence="1" type="ORF">JBS370_LOCUS41428</name>
</gene>
<dbReference type="AlphaFoldDB" id="A0A820K623"/>
<dbReference type="Proteomes" id="UP000663836">
    <property type="component" value="Unassembled WGS sequence"/>
</dbReference>
<name>A0A820K623_9BILA</name>
<sequence>IKEHNHLNHIILDLQLLCDNHLYSNKAKYEFDADRINILDHIATSIGIKANENKVITIKN</sequence>
<feature type="non-terminal residue" evidence="1">
    <location>
        <position position="1"/>
    </location>
</feature>
<evidence type="ECO:0000313" key="2">
    <source>
        <dbReference type="Proteomes" id="UP000663836"/>
    </source>
</evidence>
<dbReference type="EMBL" id="CAJOBD010045646">
    <property type="protein sequence ID" value="CAF4334801.1"/>
    <property type="molecule type" value="Genomic_DNA"/>
</dbReference>
<organism evidence="1 2">
    <name type="scientific">Rotaria sordida</name>
    <dbReference type="NCBI Taxonomy" id="392033"/>
    <lineage>
        <taxon>Eukaryota</taxon>
        <taxon>Metazoa</taxon>
        <taxon>Spiralia</taxon>
        <taxon>Gnathifera</taxon>
        <taxon>Rotifera</taxon>
        <taxon>Eurotatoria</taxon>
        <taxon>Bdelloidea</taxon>
        <taxon>Philodinida</taxon>
        <taxon>Philodinidae</taxon>
        <taxon>Rotaria</taxon>
    </lineage>
</organism>
<reference evidence="1" key="1">
    <citation type="submission" date="2021-02" db="EMBL/GenBank/DDBJ databases">
        <authorList>
            <person name="Nowell W R."/>
        </authorList>
    </citation>
    <scope>NUCLEOTIDE SEQUENCE</scope>
</reference>